<reference evidence="11" key="1">
    <citation type="submission" date="2014-03" db="EMBL/GenBank/DDBJ databases">
        <authorList>
            <person name="Urmite Genomes U."/>
        </authorList>
    </citation>
    <scope>NUCLEOTIDE SEQUENCE [LARGE SCALE GENOMIC DNA]</scope>
    <source>
        <strain evidence="11">HD-03</strain>
    </source>
</reference>
<sequence>MHISFDHVSYIYQPNSPFEHRALEDLTFSIESGSFVAVIGHTGSGKSTLIQHLNGLLQPTEGVIHIGDYTLKAGEKNKHLRELREKVGVVFQYPEHQLFEETVAKDIAFGPQNFGVDQKEIDRRINEAVKATKLPEALLDRSPFDLSGGQMRRVAISGVLAMEPKVLVLDEPTAGLDPSGQKQIMDMFYDLHKEKELTTVLVTHSMEDALSYADYILIMNHGKLYREGTPLELFQQEDVLEAVQLDVPEVIAFLTKAKKEYGINLEYKGQSLAELAKELAHQLRGGSDHE</sequence>
<dbReference type="InterPro" id="IPR015856">
    <property type="entry name" value="ABC_transpr_CbiO/EcfA_su"/>
</dbReference>
<keyword evidence="7 8" id="KW-0472">Membrane</keyword>
<dbReference type="Pfam" id="PF00005">
    <property type="entry name" value="ABC_tran"/>
    <property type="match status" value="1"/>
</dbReference>
<keyword evidence="3 8" id="KW-1003">Cell membrane</keyword>
<comment type="similarity">
    <text evidence="8">Belongs to the ABC transporter superfamily. Energy-coupling factor EcfA family.</text>
</comment>
<dbReference type="InterPro" id="IPR050095">
    <property type="entry name" value="ECF_ABC_transporter_ATP-bd"/>
</dbReference>
<evidence type="ECO:0000313" key="10">
    <source>
        <dbReference type="EMBL" id="CDQ25686.1"/>
    </source>
</evidence>
<comment type="subunit">
    <text evidence="8">Forms a stable energy-coupling factor (ECF) transporter complex composed of 2 membrane-embedded substrate-binding proteins (S component), 2 ATP-binding proteins (A component) and 2 transmembrane proteins (T component).</text>
</comment>
<comment type="function">
    <text evidence="8">ATP-binding (A) component of a common energy-coupling factor (ECF) ABC-transporter complex.</text>
</comment>
<dbReference type="CDD" id="cd03225">
    <property type="entry name" value="ABC_cobalt_CbiO_domain1"/>
    <property type="match status" value="1"/>
</dbReference>
<evidence type="ECO:0000256" key="6">
    <source>
        <dbReference type="ARBA" id="ARBA00022967"/>
    </source>
</evidence>
<dbReference type="NCBIfam" id="NF010155">
    <property type="entry name" value="PRK13634.1"/>
    <property type="match status" value="1"/>
</dbReference>
<dbReference type="GO" id="GO:0043190">
    <property type="term" value="C:ATP-binding cassette (ABC) transporter complex"/>
    <property type="evidence" value="ECO:0007669"/>
    <property type="project" value="TreeGrafter"/>
</dbReference>
<keyword evidence="11" id="KW-1185">Reference proteome</keyword>
<evidence type="ECO:0000256" key="1">
    <source>
        <dbReference type="ARBA" id="ARBA00004202"/>
    </source>
</evidence>
<dbReference type="PROSITE" id="PS00211">
    <property type="entry name" value="ABC_TRANSPORTER_1"/>
    <property type="match status" value="1"/>
</dbReference>
<dbReference type="InterPro" id="IPR027417">
    <property type="entry name" value="P-loop_NTPase"/>
</dbReference>
<keyword evidence="4 8" id="KW-0547">Nucleotide-binding</keyword>
<keyword evidence="5 8" id="KW-0067">ATP-binding</keyword>
<dbReference type="PROSITE" id="PS50893">
    <property type="entry name" value="ABC_TRANSPORTER_2"/>
    <property type="match status" value="1"/>
</dbReference>
<dbReference type="PANTHER" id="PTHR43553:SF27">
    <property type="entry name" value="ENERGY-COUPLING FACTOR TRANSPORTER ATP-BINDING PROTEIN ECFA2"/>
    <property type="match status" value="1"/>
</dbReference>
<dbReference type="Proteomes" id="UP000028868">
    <property type="component" value="Unassembled WGS sequence"/>
</dbReference>
<evidence type="ECO:0000256" key="4">
    <source>
        <dbReference type="ARBA" id="ARBA00022741"/>
    </source>
</evidence>
<dbReference type="GO" id="GO:0005524">
    <property type="term" value="F:ATP binding"/>
    <property type="evidence" value="ECO:0007669"/>
    <property type="project" value="UniProtKB-UniRule"/>
</dbReference>
<accession>A0A024PAD0</accession>
<dbReference type="InterPro" id="IPR030946">
    <property type="entry name" value="EcfA2"/>
</dbReference>
<keyword evidence="2 8" id="KW-0813">Transport</keyword>
<dbReference type="GO" id="GO:0016887">
    <property type="term" value="F:ATP hydrolysis activity"/>
    <property type="evidence" value="ECO:0007669"/>
    <property type="project" value="InterPro"/>
</dbReference>
<organism evidence="10 11">
    <name type="scientific">Halobacillus karajensis</name>
    <dbReference type="NCBI Taxonomy" id="195088"/>
    <lineage>
        <taxon>Bacteria</taxon>
        <taxon>Bacillati</taxon>
        <taxon>Bacillota</taxon>
        <taxon>Bacilli</taxon>
        <taxon>Bacillales</taxon>
        <taxon>Bacillaceae</taxon>
        <taxon>Halobacillus</taxon>
    </lineage>
</organism>
<dbReference type="PANTHER" id="PTHR43553">
    <property type="entry name" value="HEAVY METAL TRANSPORTER"/>
    <property type="match status" value="1"/>
</dbReference>
<dbReference type="GO" id="GO:0042626">
    <property type="term" value="F:ATPase-coupled transmembrane transporter activity"/>
    <property type="evidence" value="ECO:0007669"/>
    <property type="project" value="TreeGrafter"/>
</dbReference>
<dbReference type="InterPro" id="IPR003439">
    <property type="entry name" value="ABC_transporter-like_ATP-bd"/>
</dbReference>
<dbReference type="InterPro" id="IPR003593">
    <property type="entry name" value="AAA+_ATPase"/>
</dbReference>
<evidence type="ECO:0000256" key="3">
    <source>
        <dbReference type="ARBA" id="ARBA00022475"/>
    </source>
</evidence>
<dbReference type="InterPro" id="IPR017871">
    <property type="entry name" value="ABC_transporter-like_CS"/>
</dbReference>
<comment type="caution">
    <text evidence="10">The sequence shown here is derived from an EMBL/GenBank/DDBJ whole genome shotgun (WGS) entry which is preliminary data.</text>
</comment>
<evidence type="ECO:0000313" key="11">
    <source>
        <dbReference type="Proteomes" id="UP000028868"/>
    </source>
</evidence>
<protein>
    <recommendedName>
        <fullName evidence="8">Energy-coupling factor transporter ATP-binding protein EcfA2</fullName>
        <ecNumber evidence="8">7.-.-.-</ecNumber>
    </recommendedName>
</protein>
<comment type="subcellular location">
    <subcellularLocation>
        <location evidence="1 8">Cell membrane</location>
        <topology evidence="1 8">Peripheral membrane protein</topology>
    </subcellularLocation>
</comment>
<keyword evidence="6" id="KW-1278">Translocase</keyword>
<evidence type="ECO:0000256" key="8">
    <source>
        <dbReference type="RuleBase" id="RU365104"/>
    </source>
</evidence>
<dbReference type="SMART" id="SM00382">
    <property type="entry name" value="AAA"/>
    <property type="match status" value="1"/>
</dbReference>
<dbReference type="EMBL" id="CCDI010000009">
    <property type="protein sequence ID" value="CDQ25686.1"/>
    <property type="molecule type" value="Genomic_DNA"/>
</dbReference>
<name>A0A024PAD0_9BACI</name>
<feature type="domain" description="ABC transporter" evidence="9">
    <location>
        <begin position="3"/>
        <end position="246"/>
    </location>
</feature>
<dbReference type="RefSeq" id="WP_035511644.1">
    <property type="nucleotide sequence ID" value="NZ_CCDH010000007.1"/>
</dbReference>
<dbReference type="AlphaFoldDB" id="A0A024PAD0"/>
<dbReference type="FunFam" id="3.40.50.300:FF:000224">
    <property type="entry name" value="Energy-coupling factor transporter ATP-binding protein EcfA"/>
    <property type="match status" value="1"/>
</dbReference>
<evidence type="ECO:0000256" key="2">
    <source>
        <dbReference type="ARBA" id="ARBA00022448"/>
    </source>
</evidence>
<dbReference type="SUPFAM" id="SSF52540">
    <property type="entry name" value="P-loop containing nucleoside triphosphate hydrolases"/>
    <property type="match status" value="1"/>
</dbReference>
<dbReference type="Gene3D" id="3.40.50.300">
    <property type="entry name" value="P-loop containing nucleotide triphosphate hydrolases"/>
    <property type="match status" value="1"/>
</dbReference>
<evidence type="ECO:0000256" key="5">
    <source>
        <dbReference type="ARBA" id="ARBA00022840"/>
    </source>
</evidence>
<evidence type="ECO:0000259" key="9">
    <source>
        <dbReference type="PROSITE" id="PS50893"/>
    </source>
</evidence>
<dbReference type="OrthoDB" id="9784332at2"/>
<proteinExistence type="inferred from homology"/>
<dbReference type="GO" id="GO:0015087">
    <property type="term" value="F:cobalt ion transmembrane transporter activity"/>
    <property type="evidence" value="ECO:0007669"/>
    <property type="project" value="UniProtKB-ARBA"/>
</dbReference>
<gene>
    <name evidence="10" type="primary">ecfA2</name>
    <name evidence="10" type="ORF">BN983_04043</name>
</gene>
<dbReference type="NCBIfam" id="TIGR04521">
    <property type="entry name" value="ECF_ATPase_2"/>
    <property type="match status" value="1"/>
</dbReference>
<reference evidence="10 11" key="2">
    <citation type="submission" date="2014-05" db="EMBL/GenBank/DDBJ databases">
        <title>Draft genome sequence of Halobacillus karajensis HK-03.</title>
        <authorList>
            <person name="Khelaifia S."/>
            <person name="Croce O."/>
            <person name="Lagier J.C."/>
            <person name="Raoult D."/>
        </authorList>
    </citation>
    <scope>NUCLEOTIDE SEQUENCE [LARGE SCALE GENOMIC DNA]</scope>
    <source>
        <strain evidence="10 11">HD-03</strain>
    </source>
</reference>
<dbReference type="EC" id="7.-.-.-" evidence="8"/>
<evidence type="ECO:0000256" key="7">
    <source>
        <dbReference type="ARBA" id="ARBA00023136"/>
    </source>
</evidence>